<comment type="caution">
    <text evidence="6">The sequence shown here is derived from an EMBL/GenBank/DDBJ whole genome shotgun (WGS) entry which is preliminary data.</text>
</comment>
<keyword evidence="4" id="KW-0472">Membrane</keyword>
<dbReference type="PANTHER" id="PTHR43547:SF2">
    <property type="entry name" value="HYBRID SIGNAL TRANSDUCTION HISTIDINE KINASE C"/>
    <property type="match status" value="1"/>
</dbReference>
<dbReference type="PANTHER" id="PTHR43547">
    <property type="entry name" value="TWO-COMPONENT HISTIDINE KINASE"/>
    <property type="match status" value="1"/>
</dbReference>
<dbReference type="SMART" id="SM00388">
    <property type="entry name" value="HisKA"/>
    <property type="match status" value="1"/>
</dbReference>
<keyword evidence="4" id="KW-1133">Transmembrane helix</keyword>
<dbReference type="CDD" id="cd00082">
    <property type="entry name" value="HisKA"/>
    <property type="match status" value="1"/>
</dbReference>
<protein>
    <recommendedName>
        <fullName evidence="2">histidine kinase</fullName>
        <ecNumber evidence="2">2.7.13.3</ecNumber>
    </recommendedName>
</protein>
<organism evidence="6 7">
    <name type="scientific">Algibacter lectus</name>
    <dbReference type="NCBI Taxonomy" id="221126"/>
    <lineage>
        <taxon>Bacteria</taxon>
        <taxon>Pseudomonadati</taxon>
        <taxon>Bacteroidota</taxon>
        <taxon>Flavobacteriia</taxon>
        <taxon>Flavobacteriales</taxon>
        <taxon>Flavobacteriaceae</taxon>
        <taxon>Algibacter</taxon>
    </lineage>
</organism>
<evidence type="ECO:0000313" key="6">
    <source>
        <dbReference type="EMBL" id="GAL77927.1"/>
    </source>
</evidence>
<evidence type="ECO:0000313" key="7">
    <source>
        <dbReference type="Proteomes" id="UP000029643"/>
    </source>
</evidence>
<feature type="transmembrane region" description="Helical" evidence="4">
    <location>
        <begin position="115"/>
        <end position="131"/>
    </location>
</feature>
<evidence type="ECO:0000256" key="4">
    <source>
        <dbReference type="SAM" id="Phobius"/>
    </source>
</evidence>
<dbReference type="EC" id="2.7.13.3" evidence="2"/>
<evidence type="ECO:0000256" key="2">
    <source>
        <dbReference type="ARBA" id="ARBA00012438"/>
    </source>
</evidence>
<dbReference type="SUPFAM" id="SSF47384">
    <property type="entry name" value="Homodimeric domain of signal transducing histidine kinase"/>
    <property type="match status" value="1"/>
</dbReference>
<feature type="domain" description="Signal transduction histidine kinase dimerisation/phosphoacceptor" evidence="5">
    <location>
        <begin position="220"/>
        <end position="287"/>
    </location>
</feature>
<dbReference type="Gene3D" id="1.10.287.130">
    <property type="match status" value="1"/>
</dbReference>
<keyword evidence="4" id="KW-0812">Transmembrane</keyword>
<dbReference type="InterPro" id="IPR003661">
    <property type="entry name" value="HisK_dim/P_dom"/>
</dbReference>
<dbReference type="GO" id="GO:0000155">
    <property type="term" value="F:phosphorelay sensor kinase activity"/>
    <property type="evidence" value="ECO:0007669"/>
    <property type="project" value="InterPro"/>
</dbReference>
<sequence>MHLIGKSVSFVCSNFQMEPTIRTLNFKDLKRKTFFKHAIRIYLSTTFFTAAYTFLNYYQGLTASALLIVLPLISFFISVYVFVIRRNYIAGPYIVYITLGGALVGLSYLEGLMSGYYWFQLVMLFCLPYVIRHEKYFQKHTNILYALIISLMIISVVVSPLYSNYYDDLTRSEVHYKFVLNSSVAFILIMIFSLQALGQSKSFIKKIFSDKEEAENEKDRRTRVLSNLGHELRTQINSINGGVTQLILGNDNNDVTTKKYFEILDYCNDNMLLLVNDMLDIHKIESGGRLSCLRNQKSFTIF</sequence>
<dbReference type="EMBL" id="BBNU01000001">
    <property type="protein sequence ID" value="GAL77927.1"/>
    <property type="molecule type" value="Genomic_DNA"/>
</dbReference>
<dbReference type="Pfam" id="PF00512">
    <property type="entry name" value="HisKA"/>
    <property type="match status" value="1"/>
</dbReference>
<feature type="transmembrane region" description="Helical" evidence="4">
    <location>
        <begin position="143"/>
        <end position="162"/>
    </location>
</feature>
<gene>
    <name evidence="6" type="ORF">JCM19274_5640</name>
</gene>
<evidence type="ECO:0000259" key="5">
    <source>
        <dbReference type="SMART" id="SM00388"/>
    </source>
</evidence>
<feature type="transmembrane region" description="Helical" evidence="4">
    <location>
        <begin position="90"/>
        <end position="109"/>
    </location>
</feature>
<keyword evidence="3" id="KW-0597">Phosphoprotein</keyword>
<comment type="catalytic activity">
    <reaction evidence="1">
        <text>ATP + protein L-histidine = ADP + protein N-phospho-L-histidine.</text>
        <dbReference type="EC" id="2.7.13.3"/>
    </reaction>
</comment>
<evidence type="ECO:0000256" key="1">
    <source>
        <dbReference type="ARBA" id="ARBA00000085"/>
    </source>
</evidence>
<dbReference type="AlphaFoldDB" id="A0A090X4K2"/>
<evidence type="ECO:0000256" key="3">
    <source>
        <dbReference type="ARBA" id="ARBA00022553"/>
    </source>
</evidence>
<name>A0A090X4K2_9FLAO</name>
<dbReference type="RefSeq" id="WP_152596231.1">
    <property type="nucleotide sequence ID" value="NZ_BBNU01000001.1"/>
</dbReference>
<feature type="transmembrane region" description="Helical" evidence="4">
    <location>
        <begin position="37"/>
        <end position="55"/>
    </location>
</feature>
<dbReference type="InterPro" id="IPR036097">
    <property type="entry name" value="HisK_dim/P_sf"/>
</dbReference>
<feature type="transmembrane region" description="Helical" evidence="4">
    <location>
        <begin position="61"/>
        <end position="83"/>
    </location>
</feature>
<dbReference type="Proteomes" id="UP000029643">
    <property type="component" value="Unassembled WGS sequence"/>
</dbReference>
<reference evidence="6 7" key="1">
    <citation type="journal article" date="2014" name="Genome Announc.">
        <title>Draft Genome Sequences of Marine Flavobacterium Algibacter lectus Strains SS8 and NR4.</title>
        <authorList>
            <person name="Takatani N."/>
            <person name="Nakanishi M."/>
            <person name="Meirelles P."/>
            <person name="Mino S."/>
            <person name="Suda W."/>
            <person name="Oshima K."/>
            <person name="Hattori M."/>
            <person name="Ohkuma M."/>
            <person name="Hosokawa M."/>
            <person name="Miyashita K."/>
            <person name="Thompson F.L."/>
            <person name="Niwa A."/>
            <person name="Sawabe T."/>
            <person name="Sawabe T."/>
        </authorList>
    </citation>
    <scope>NUCLEOTIDE SEQUENCE [LARGE SCALE GENOMIC DNA]</scope>
    <source>
        <strain evidence="7">JCM19274</strain>
    </source>
</reference>
<feature type="transmembrane region" description="Helical" evidence="4">
    <location>
        <begin position="174"/>
        <end position="197"/>
    </location>
</feature>
<accession>A0A090X4K2</accession>
<proteinExistence type="predicted"/>